<protein>
    <submittedName>
        <fullName evidence="1">Uncharacterized protein</fullName>
    </submittedName>
</protein>
<sequence length="58" mass="6398">MPTRSIRFPGRGADSVAHEVNVREFEVDRTAVDDDSLVTDGSMKAIAPRQYLGQKIHG</sequence>
<dbReference type="Proteomes" id="UP000252008">
    <property type="component" value="Unassembled WGS sequence"/>
</dbReference>
<name>A0A375YBG4_MYCPF</name>
<evidence type="ECO:0000313" key="1">
    <source>
        <dbReference type="EMBL" id="SRX78449.1"/>
    </source>
</evidence>
<organism evidence="1 2">
    <name type="scientific">Mycolicibacterium parafortuitum</name>
    <name type="common">Mycobacterium parafortuitum</name>
    <dbReference type="NCBI Taxonomy" id="39692"/>
    <lineage>
        <taxon>Bacteria</taxon>
        <taxon>Bacillati</taxon>
        <taxon>Actinomycetota</taxon>
        <taxon>Actinomycetes</taxon>
        <taxon>Mycobacteriales</taxon>
        <taxon>Mycobacteriaceae</taxon>
        <taxon>Mycolicibacterium</taxon>
    </lineage>
</organism>
<gene>
    <name evidence="1" type="ORF">MPP7335_00173</name>
</gene>
<keyword evidence="2" id="KW-1185">Reference proteome</keyword>
<reference evidence="1 2" key="1">
    <citation type="submission" date="2018-05" db="EMBL/GenBank/DDBJ databases">
        <authorList>
            <consortium name="IHU Genomes"/>
        </authorList>
    </citation>
    <scope>NUCLEOTIDE SEQUENCE [LARGE SCALE GENOMIC DNA]</scope>
    <source>
        <strain evidence="1 2">P7335</strain>
    </source>
</reference>
<dbReference type="EMBL" id="UEGS01000001">
    <property type="protein sequence ID" value="SRX78449.1"/>
    <property type="molecule type" value="Genomic_DNA"/>
</dbReference>
<dbReference type="AlphaFoldDB" id="A0A375YBG4"/>
<evidence type="ECO:0000313" key="2">
    <source>
        <dbReference type="Proteomes" id="UP000252008"/>
    </source>
</evidence>
<accession>A0A375YBG4</accession>
<proteinExistence type="predicted"/>